<keyword evidence="5" id="KW-0460">Magnesium</keyword>
<dbReference type="SFLD" id="SFLDG01017">
    <property type="entry name" value="Polyprenyl_Transferase_Like"/>
    <property type="match status" value="1"/>
</dbReference>
<dbReference type="CDD" id="cd00685">
    <property type="entry name" value="Trans_IPPS_HT"/>
    <property type="match status" value="1"/>
</dbReference>
<evidence type="ECO:0000256" key="4">
    <source>
        <dbReference type="ARBA" id="ARBA00022723"/>
    </source>
</evidence>
<protein>
    <submittedName>
        <fullName evidence="7">Polyprenyl synthetase family protein</fullName>
    </submittedName>
</protein>
<dbReference type="SUPFAM" id="SSF48576">
    <property type="entry name" value="Terpenoid synthases"/>
    <property type="match status" value="1"/>
</dbReference>
<evidence type="ECO:0000256" key="6">
    <source>
        <dbReference type="RuleBase" id="RU004466"/>
    </source>
</evidence>
<keyword evidence="3 6" id="KW-0808">Transferase</keyword>
<evidence type="ECO:0000256" key="1">
    <source>
        <dbReference type="ARBA" id="ARBA00001946"/>
    </source>
</evidence>
<dbReference type="AlphaFoldDB" id="A0A940II98"/>
<evidence type="ECO:0000313" key="8">
    <source>
        <dbReference type="Proteomes" id="UP000725002"/>
    </source>
</evidence>
<dbReference type="InterPro" id="IPR008949">
    <property type="entry name" value="Isoprenoid_synthase_dom_sf"/>
</dbReference>
<dbReference type="Pfam" id="PF00348">
    <property type="entry name" value="polyprenyl_synt"/>
    <property type="match status" value="1"/>
</dbReference>
<gene>
    <name evidence="7" type="ORF">IAB75_05500</name>
</gene>
<dbReference type="PANTHER" id="PTHR12001:SF85">
    <property type="entry name" value="SHORT CHAIN ISOPRENYL DIPHOSPHATE SYNTHASE"/>
    <property type="match status" value="1"/>
</dbReference>
<comment type="caution">
    <text evidence="7">The sequence shown here is derived from an EMBL/GenBank/DDBJ whole genome shotgun (WGS) entry which is preliminary data.</text>
</comment>
<dbReference type="InterPro" id="IPR000092">
    <property type="entry name" value="Polyprenyl_synt"/>
</dbReference>
<dbReference type="Gene3D" id="1.10.600.10">
    <property type="entry name" value="Farnesyl Diphosphate Synthase"/>
    <property type="match status" value="1"/>
</dbReference>
<dbReference type="GO" id="GO:0004659">
    <property type="term" value="F:prenyltransferase activity"/>
    <property type="evidence" value="ECO:0007669"/>
    <property type="project" value="InterPro"/>
</dbReference>
<reference evidence="7" key="2">
    <citation type="journal article" date="2021" name="PeerJ">
        <title>Extensive microbial diversity within the chicken gut microbiome revealed by metagenomics and culture.</title>
        <authorList>
            <person name="Gilroy R."/>
            <person name="Ravi A."/>
            <person name="Getino M."/>
            <person name="Pursley I."/>
            <person name="Horton D.L."/>
            <person name="Alikhan N.F."/>
            <person name="Baker D."/>
            <person name="Gharbi K."/>
            <person name="Hall N."/>
            <person name="Watson M."/>
            <person name="Adriaenssens E.M."/>
            <person name="Foster-Nyarko E."/>
            <person name="Jarju S."/>
            <person name="Secka A."/>
            <person name="Antonio M."/>
            <person name="Oren A."/>
            <person name="Chaudhuri R.R."/>
            <person name="La Ragione R."/>
            <person name="Hildebrand F."/>
            <person name="Pallen M.J."/>
        </authorList>
    </citation>
    <scope>NUCLEOTIDE SEQUENCE</scope>
    <source>
        <strain evidence="7">G3-8215</strain>
    </source>
</reference>
<dbReference type="PANTHER" id="PTHR12001">
    <property type="entry name" value="GERANYLGERANYL PYROPHOSPHATE SYNTHASE"/>
    <property type="match status" value="1"/>
</dbReference>
<name>A0A940II98_9BACT</name>
<accession>A0A940II98</accession>
<comment type="cofactor">
    <cofactor evidence="1">
        <name>Mg(2+)</name>
        <dbReference type="ChEBI" id="CHEBI:18420"/>
    </cofactor>
</comment>
<sequence>MINEAQIEETLNGLFENPGFAAEPAGLYDPLRYMIGIGGKRVRPRLCLTAYSLFKDSFSDEILQPAAALEVFHTFTLIHDDIMDNSDMRRSQPTVWKKWNGNTAILSGDVMCIDSYRRIAKAPVKVLPQVLELFTATAAQVCEGQQYDMNFEEMKEVPMEDYMKMIGLKTAVLLACSAKLGALIAGADERTCDYLYRFGYSLGLAFQIADDYLDTFGDTNVFGKKIGGDIINNKKSWLLTRAIEKSGEMEKSGVISHSIGKTALQAAMAMKTGNEAERNAKIEKVKSIYVELGIDEDAKYEIIKQHAQAMDFAGMIGLPRVRYEMLHRYADRLLGRTK</sequence>
<reference evidence="7" key="1">
    <citation type="submission" date="2020-10" db="EMBL/GenBank/DDBJ databases">
        <authorList>
            <person name="Gilroy R."/>
        </authorList>
    </citation>
    <scope>NUCLEOTIDE SEQUENCE</scope>
    <source>
        <strain evidence="7">G3-8215</strain>
    </source>
</reference>
<evidence type="ECO:0000256" key="2">
    <source>
        <dbReference type="ARBA" id="ARBA00006706"/>
    </source>
</evidence>
<organism evidence="7 8">
    <name type="scientific">Candidatus Cryptobacteroides avicola</name>
    <dbReference type="NCBI Taxonomy" id="2840757"/>
    <lineage>
        <taxon>Bacteria</taxon>
        <taxon>Pseudomonadati</taxon>
        <taxon>Bacteroidota</taxon>
        <taxon>Bacteroidia</taxon>
        <taxon>Bacteroidales</taxon>
        <taxon>Candidatus Cryptobacteroides</taxon>
    </lineage>
</organism>
<evidence type="ECO:0000256" key="5">
    <source>
        <dbReference type="ARBA" id="ARBA00022842"/>
    </source>
</evidence>
<proteinExistence type="inferred from homology"/>
<keyword evidence="4" id="KW-0479">Metal-binding</keyword>
<dbReference type="EMBL" id="JADILV010000036">
    <property type="protein sequence ID" value="MBO8483551.1"/>
    <property type="molecule type" value="Genomic_DNA"/>
</dbReference>
<dbReference type="Proteomes" id="UP000725002">
    <property type="component" value="Unassembled WGS sequence"/>
</dbReference>
<dbReference type="GO" id="GO:0008299">
    <property type="term" value="P:isoprenoid biosynthetic process"/>
    <property type="evidence" value="ECO:0007669"/>
    <property type="project" value="InterPro"/>
</dbReference>
<comment type="similarity">
    <text evidence="2 6">Belongs to the FPP/GGPP synthase family.</text>
</comment>
<evidence type="ECO:0000256" key="3">
    <source>
        <dbReference type="ARBA" id="ARBA00022679"/>
    </source>
</evidence>
<dbReference type="SFLD" id="SFLDS00005">
    <property type="entry name" value="Isoprenoid_Synthase_Type_I"/>
    <property type="match status" value="1"/>
</dbReference>
<dbReference type="InterPro" id="IPR033749">
    <property type="entry name" value="Polyprenyl_synt_CS"/>
</dbReference>
<dbReference type="GO" id="GO:0046872">
    <property type="term" value="F:metal ion binding"/>
    <property type="evidence" value="ECO:0007669"/>
    <property type="project" value="UniProtKB-KW"/>
</dbReference>
<dbReference type="PROSITE" id="PS00444">
    <property type="entry name" value="POLYPRENYL_SYNTHASE_2"/>
    <property type="match status" value="1"/>
</dbReference>
<evidence type="ECO:0000313" key="7">
    <source>
        <dbReference type="EMBL" id="MBO8483551.1"/>
    </source>
</evidence>